<organism evidence="2 3">
    <name type="scientific">Prochlorococcus marinus XMU1408</name>
    <dbReference type="NCBI Taxonomy" id="2213228"/>
    <lineage>
        <taxon>Bacteria</taxon>
        <taxon>Bacillati</taxon>
        <taxon>Cyanobacteriota</taxon>
        <taxon>Cyanophyceae</taxon>
        <taxon>Synechococcales</taxon>
        <taxon>Prochlorococcaceae</taxon>
        <taxon>Prochlorococcus</taxon>
    </lineage>
</organism>
<dbReference type="Proteomes" id="UP000247807">
    <property type="component" value="Unassembled WGS sequence"/>
</dbReference>
<evidence type="ECO:0000313" key="3">
    <source>
        <dbReference type="Proteomes" id="UP000247807"/>
    </source>
</evidence>
<sequence>MKCLLLAPLIFGLASPVNAGIYFYPAYQDGIEVRCKDGKPSHLVEINEAGRGIKLEGHGEEQYSWPITYLYPEALDDKYRYFPSTAGTSCSYRKLNVEEKNSLILKAFKTCVGTDGGNKTMLEKRKKYCYGWN</sequence>
<gene>
    <name evidence="2" type="ORF">DNJ73_08120</name>
</gene>
<evidence type="ECO:0000313" key="2">
    <source>
        <dbReference type="EMBL" id="PYE01366.1"/>
    </source>
</evidence>
<accession>A0A318QXB5</accession>
<comment type="caution">
    <text evidence="2">The sequence shown here is derived from an EMBL/GenBank/DDBJ whole genome shotgun (WGS) entry which is preliminary data.</text>
</comment>
<dbReference type="EMBL" id="QJUE01000005">
    <property type="protein sequence ID" value="PYE01366.1"/>
    <property type="molecule type" value="Genomic_DNA"/>
</dbReference>
<keyword evidence="1" id="KW-0732">Signal</keyword>
<feature type="signal peptide" evidence="1">
    <location>
        <begin position="1"/>
        <end position="19"/>
    </location>
</feature>
<name>A0A318QXB5_PROMR</name>
<evidence type="ECO:0000256" key="1">
    <source>
        <dbReference type="SAM" id="SignalP"/>
    </source>
</evidence>
<dbReference type="OrthoDB" id="541531at2"/>
<dbReference type="RefSeq" id="WP_158467194.1">
    <property type="nucleotide sequence ID" value="NZ_QJUE01000005.1"/>
</dbReference>
<reference evidence="2 3" key="1">
    <citation type="journal article" date="2018" name="Appl. Environ. Microbiol.">
        <title>Genome rearrangement shapes Prochlorococcus ecological adaptation.</title>
        <authorList>
            <person name="Yan W."/>
            <person name="Wei S."/>
            <person name="Wang Q."/>
            <person name="Xiao X."/>
            <person name="Zeng Q."/>
            <person name="Jiao N."/>
            <person name="Zhang R."/>
        </authorList>
    </citation>
    <scope>NUCLEOTIDE SEQUENCE [LARGE SCALE GENOMIC DNA]</scope>
    <source>
        <strain evidence="2 3">XMU1408</strain>
    </source>
</reference>
<proteinExistence type="predicted"/>
<protein>
    <submittedName>
        <fullName evidence="2">Uncharacterized protein</fullName>
    </submittedName>
</protein>
<feature type="chain" id="PRO_5016440297" evidence="1">
    <location>
        <begin position="20"/>
        <end position="133"/>
    </location>
</feature>
<dbReference type="AlphaFoldDB" id="A0A318QXB5"/>